<protein>
    <submittedName>
        <fullName evidence="2">Uncharacterized protein</fullName>
    </submittedName>
</protein>
<keyword evidence="3" id="KW-1185">Reference proteome</keyword>
<comment type="caution">
    <text evidence="2">The sequence shown here is derived from an EMBL/GenBank/DDBJ whole genome shotgun (WGS) entry which is preliminary data.</text>
</comment>
<sequence>MPALIANLVSATEPVRSSYIKPEPGLDSVDDIFNSVQDYWFEVPIKREHSPVITRVPAAHENHPGRMAPMQADVPEEALDCYSMEQQVMCSVTTANTTPPAFNRLHSARSTQKSESLQIVLGTVPTIHTKVFSFDNMSLTHEEPEHLSASSRKVVTPENDSTGHVNSAPSRTMQICVCTCGRTFTSQMILLVSGSQPIYQFYSVKLTTLGSSEILWQTQERTRGCQLSCHRSFYLQLRSSFP</sequence>
<dbReference type="Proteomes" id="UP000887226">
    <property type="component" value="Unassembled WGS sequence"/>
</dbReference>
<dbReference type="AlphaFoldDB" id="A0A9P7Z5G4"/>
<name>A0A9P7Z5G4_9HELO</name>
<feature type="compositionally biased region" description="Polar residues" evidence="1">
    <location>
        <begin position="148"/>
        <end position="166"/>
    </location>
</feature>
<evidence type="ECO:0000313" key="2">
    <source>
        <dbReference type="EMBL" id="KAG9245948.1"/>
    </source>
</evidence>
<gene>
    <name evidence="2" type="ORF">BJ878DRAFT_321896</name>
</gene>
<proteinExistence type="predicted"/>
<dbReference type="EMBL" id="MU253823">
    <property type="protein sequence ID" value="KAG9245948.1"/>
    <property type="molecule type" value="Genomic_DNA"/>
</dbReference>
<evidence type="ECO:0000256" key="1">
    <source>
        <dbReference type="SAM" id="MobiDB-lite"/>
    </source>
</evidence>
<reference evidence="2" key="1">
    <citation type="journal article" date="2021" name="IMA Fungus">
        <title>Genomic characterization of three marine fungi, including Emericellopsis atlantica sp. nov. with signatures of a generalist lifestyle and marine biomass degradation.</title>
        <authorList>
            <person name="Hagestad O.C."/>
            <person name="Hou L."/>
            <person name="Andersen J.H."/>
            <person name="Hansen E.H."/>
            <person name="Altermark B."/>
            <person name="Li C."/>
            <person name="Kuhnert E."/>
            <person name="Cox R.J."/>
            <person name="Crous P.W."/>
            <person name="Spatafora J.W."/>
            <person name="Lail K."/>
            <person name="Amirebrahimi M."/>
            <person name="Lipzen A."/>
            <person name="Pangilinan J."/>
            <person name="Andreopoulos W."/>
            <person name="Hayes R.D."/>
            <person name="Ng V."/>
            <person name="Grigoriev I.V."/>
            <person name="Jackson S.A."/>
            <person name="Sutton T.D.S."/>
            <person name="Dobson A.D.W."/>
            <person name="Rama T."/>
        </authorList>
    </citation>
    <scope>NUCLEOTIDE SEQUENCE</scope>
    <source>
        <strain evidence="2">TRa3180A</strain>
    </source>
</reference>
<organism evidence="2 3">
    <name type="scientific">Calycina marina</name>
    <dbReference type="NCBI Taxonomy" id="1763456"/>
    <lineage>
        <taxon>Eukaryota</taxon>
        <taxon>Fungi</taxon>
        <taxon>Dikarya</taxon>
        <taxon>Ascomycota</taxon>
        <taxon>Pezizomycotina</taxon>
        <taxon>Leotiomycetes</taxon>
        <taxon>Helotiales</taxon>
        <taxon>Pezizellaceae</taxon>
        <taxon>Calycina</taxon>
    </lineage>
</organism>
<feature type="region of interest" description="Disordered" evidence="1">
    <location>
        <begin position="143"/>
        <end position="166"/>
    </location>
</feature>
<accession>A0A9P7Z5G4</accession>
<evidence type="ECO:0000313" key="3">
    <source>
        <dbReference type="Proteomes" id="UP000887226"/>
    </source>
</evidence>